<evidence type="ECO:0000313" key="1">
    <source>
        <dbReference type="EMBL" id="KAJ3657535.1"/>
    </source>
</evidence>
<keyword evidence="2" id="KW-1185">Reference proteome</keyword>
<reference evidence="1" key="1">
    <citation type="journal article" date="2023" name="G3 (Bethesda)">
        <title>Whole genome assemblies of Zophobas morio and Tenebrio molitor.</title>
        <authorList>
            <person name="Kaur S."/>
            <person name="Stinson S.A."/>
            <person name="diCenzo G.C."/>
        </authorList>
    </citation>
    <scope>NUCLEOTIDE SEQUENCE</scope>
    <source>
        <strain evidence="1">QUZm001</strain>
    </source>
</reference>
<protein>
    <submittedName>
        <fullName evidence="1">Uncharacterized protein</fullName>
    </submittedName>
</protein>
<name>A0AA38IL02_9CUCU</name>
<evidence type="ECO:0000313" key="2">
    <source>
        <dbReference type="Proteomes" id="UP001168821"/>
    </source>
</evidence>
<dbReference type="Proteomes" id="UP001168821">
    <property type="component" value="Unassembled WGS sequence"/>
</dbReference>
<accession>A0AA38IL02</accession>
<dbReference type="AlphaFoldDB" id="A0AA38IL02"/>
<dbReference type="EMBL" id="JALNTZ010000003">
    <property type="protein sequence ID" value="KAJ3657535.1"/>
    <property type="molecule type" value="Genomic_DNA"/>
</dbReference>
<sequence>MEQYISGATFGVSNLTAATIYSHICALYRHCIETSKVRSDARKKGCRRILHISVHNAEYRDNIYIEKDTPVTTRYGLEVQIGRAMANIPSNSASVYYIFQLHNTDRYCNSVGGNETSGRE</sequence>
<comment type="caution">
    <text evidence="1">The sequence shown here is derived from an EMBL/GenBank/DDBJ whole genome shotgun (WGS) entry which is preliminary data.</text>
</comment>
<proteinExistence type="predicted"/>
<organism evidence="1 2">
    <name type="scientific">Zophobas morio</name>
    <dbReference type="NCBI Taxonomy" id="2755281"/>
    <lineage>
        <taxon>Eukaryota</taxon>
        <taxon>Metazoa</taxon>
        <taxon>Ecdysozoa</taxon>
        <taxon>Arthropoda</taxon>
        <taxon>Hexapoda</taxon>
        <taxon>Insecta</taxon>
        <taxon>Pterygota</taxon>
        <taxon>Neoptera</taxon>
        <taxon>Endopterygota</taxon>
        <taxon>Coleoptera</taxon>
        <taxon>Polyphaga</taxon>
        <taxon>Cucujiformia</taxon>
        <taxon>Tenebrionidae</taxon>
        <taxon>Zophobas</taxon>
    </lineage>
</organism>
<gene>
    <name evidence="1" type="ORF">Zmor_009331</name>
</gene>